<name>A0ABP4K2Z4_9MICO</name>
<dbReference type="InterPro" id="IPR015946">
    <property type="entry name" value="KH_dom-like_a/b"/>
</dbReference>
<accession>A0ABP4K2Z4</accession>
<dbReference type="EMBL" id="BAAAJX010000003">
    <property type="protein sequence ID" value="GAA1492474.1"/>
    <property type="molecule type" value="Genomic_DNA"/>
</dbReference>
<dbReference type="InterPro" id="IPR003718">
    <property type="entry name" value="OsmC/Ohr_fam"/>
</dbReference>
<evidence type="ECO:0000313" key="1">
    <source>
        <dbReference type="EMBL" id="GAA1492474.1"/>
    </source>
</evidence>
<protein>
    <submittedName>
        <fullName evidence="1">OsmC family protein</fullName>
    </submittedName>
</protein>
<dbReference type="InterPro" id="IPR052707">
    <property type="entry name" value="OsmC_Ohr_Peroxiredoxin"/>
</dbReference>
<dbReference type="PANTHER" id="PTHR42830">
    <property type="entry name" value="OSMOTICALLY INDUCIBLE FAMILY PROTEIN"/>
    <property type="match status" value="1"/>
</dbReference>
<dbReference type="Pfam" id="PF02566">
    <property type="entry name" value="OsmC"/>
    <property type="match status" value="1"/>
</dbReference>
<dbReference type="RefSeq" id="WP_204607704.1">
    <property type="nucleotide sequence ID" value="NZ_BAAAJX010000003.1"/>
</dbReference>
<evidence type="ECO:0000313" key="2">
    <source>
        <dbReference type="Proteomes" id="UP001501742"/>
    </source>
</evidence>
<organism evidence="1 2">
    <name type="scientific">Curtobacterium herbarum</name>
    <dbReference type="NCBI Taxonomy" id="150122"/>
    <lineage>
        <taxon>Bacteria</taxon>
        <taxon>Bacillati</taxon>
        <taxon>Actinomycetota</taxon>
        <taxon>Actinomycetes</taxon>
        <taxon>Micrococcales</taxon>
        <taxon>Microbacteriaceae</taxon>
        <taxon>Curtobacterium</taxon>
    </lineage>
</organism>
<dbReference type="SUPFAM" id="SSF82784">
    <property type="entry name" value="OsmC-like"/>
    <property type="match status" value="1"/>
</dbReference>
<reference evidence="2" key="1">
    <citation type="journal article" date="2019" name="Int. J. Syst. Evol. Microbiol.">
        <title>The Global Catalogue of Microorganisms (GCM) 10K type strain sequencing project: providing services to taxonomists for standard genome sequencing and annotation.</title>
        <authorList>
            <consortium name="The Broad Institute Genomics Platform"/>
            <consortium name="The Broad Institute Genome Sequencing Center for Infectious Disease"/>
            <person name="Wu L."/>
            <person name="Ma J."/>
        </authorList>
    </citation>
    <scope>NUCLEOTIDE SEQUENCE [LARGE SCALE GENOMIC DNA]</scope>
    <source>
        <strain evidence="2">JCM 12140</strain>
    </source>
</reference>
<dbReference type="PANTHER" id="PTHR42830:SF2">
    <property type="entry name" value="OSMC_OHR FAMILY PROTEIN"/>
    <property type="match status" value="1"/>
</dbReference>
<dbReference type="Gene3D" id="3.30.300.20">
    <property type="match status" value="1"/>
</dbReference>
<dbReference type="Proteomes" id="UP001501742">
    <property type="component" value="Unassembled WGS sequence"/>
</dbReference>
<sequence>MTDHSYEVSVRWTGDRGTGTSGYRDYGRDHVVSAAGKPDVLGSADPTFRGDRDRWNPEEMVLGALSQCHMLSYLYVASTLGITVVDYQDRATASLDVHRDGSGELTGVLLRPVVTITEPDRVDDARTAHAEANRLCFIARSVAFPVHHEAEITVLGADASAGAAG</sequence>
<comment type="caution">
    <text evidence="1">The sequence shown here is derived from an EMBL/GenBank/DDBJ whole genome shotgun (WGS) entry which is preliminary data.</text>
</comment>
<gene>
    <name evidence="1" type="ORF">GCM10009627_08200</name>
</gene>
<proteinExistence type="predicted"/>
<keyword evidence="2" id="KW-1185">Reference proteome</keyword>
<dbReference type="InterPro" id="IPR036102">
    <property type="entry name" value="OsmC/Ohrsf"/>
</dbReference>